<feature type="compositionally biased region" description="Basic and acidic residues" evidence="1">
    <location>
        <begin position="265"/>
        <end position="289"/>
    </location>
</feature>
<evidence type="ECO:0000256" key="1">
    <source>
        <dbReference type="SAM" id="MobiDB-lite"/>
    </source>
</evidence>
<keyword evidence="3" id="KW-1185">Reference proteome</keyword>
<evidence type="ECO:0000313" key="3">
    <source>
        <dbReference type="Proteomes" id="UP000789375"/>
    </source>
</evidence>
<dbReference type="Proteomes" id="UP000789375">
    <property type="component" value="Unassembled WGS sequence"/>
</dbReference>
<organism evidence="2 3">
    <name type="scientific">Funneliformis mosseae</name>
    <name type="common">Endomycorrhizal fungus</name>
    <name type="synonym">Glomus mosseae</name>
    <dbReference type="NCBI Taxonomy" id="27381"/>
    <lineage>
        <taxon>Eukaryota</taxon>
        <taxon>Fungi</taxon>
        <taxon>Fungi incertae sedis</taxon>
        <taxon>Mucoromycota</taxon>
        <taxon>Glomeromycotina</taxon>
        <taxon>Glomeromycetes</taxon>
        <taxon>Glomerales</taxon>
        <taxon>Glomeraceae</taxon>
        <taxon>Funneliformis</taxon>
    </lineage>
</organism>
<reference evidence="2" key="1">
    <citation type="submission" date="2021-06" db="EMBL/GenBank/DDBJ databases">
        <authorList>
            <person name="Kallberg Y."/>
            <person name="Tangrot J."/>
            <person name="Rosling A."/>
        </authorList>
    </citation>
    <scope>NUCLEOTIDE SEQUENCE</scope>
    <source>
        <strain evidence="2">87-6 pot B 2015</strain>
    </source>
</reference>
<feature type="region of interest" description="Disordered" evidence="1">
    <location>
        <begin position="265"/>
        <end position="294"/>
    </location>
</feature>
<evidence type="ECO:0000313" key="2">
    <source>
        <dbReference type="EMBL" id="CAG8736803.1"/>
    </source>
</evidence>
<feature type="non-terminal residue" evidence="2">
    <location>
        <position position="1"/>
    </location>
</feature>
<dbReference type="EMBL" id="CAJVPP010018955">
    <property type="protein sequence ID" value="CAG8736803.1"/>
    <property type="molecule type" value="Genomic_DNA"/>
</dbReference>
<protein>
    <submittedName>
        <fullName evidence="2">5701_t:CDS:1</fullName>
    </submittedName>
</protein>
<feature type="region of interest" description="Disordered" evidence="1">
    <location>
        <begin position="91"/>
        <end position="135"/>
    </location>
</feature>
<sequence length="317" mass="37235">QPSEAFENFWYFWIVYAIKGEQFNRITVRAFEKALTLEENSEALEKCFELIIQSIRYQPLDQEPLESLLTDLKSAWNSYLEFDCWEFETSVKSGTNSKNNSKGTSRRTSRKSSNASKMDGDTFNVGTSTSNRRISENQVDPYREWAAILNNILSDQLFKQKYEEITPEGDKRSAWDTIKKDPKYLSEKHVPSDLEKPHIRYYRMMNKKEKNNPLRDSNPWTNPDDRDLTITEYDNIYQNDQDEEGLDTTWNIEDTTFSPIRNLQERRNIYQDTTDNRREDTDNREEQRGPEGGNDMITQFLQGFGDLLKAHTVAPHS</sequence>
<dbReference type="AlphaFoldDB" id="A0A9N9II91"/>
<accession>A0A9N9II91</accession>
<proteinExistence type="predicted"/>
<gene>
    <name evidence="2" type="ORF">FMOSSE_LOCUS15931</name>
</gene>
<feature type="non-terminal residue" evidence="2">
    <location>
        <position position="317"/>
    </location>
</feature>
<feature type="compositionally biased region" description="Polar residues" evidence="1">
    <location>
        <begin position="124"/>
        <end position="135"/>
    </location>
</feature>
<name>A0A9N9II91_FUNMO</name>
<comment type="caution">
    <text evidence="2">The sequence shown here is derived from an EMBL/GenBank/DDBJ whole genome shotgun (WGS) entry which is preliminary data.</text>
</comment>